<dbReference type="InterPro" id="IPR050553">
    <property type="entry name" value="Thioredoxin_ResA/DsbE_sf"/>
</dbReference>
<name>A0A1G2QXJ4_9BACT</name>
<dbReference type="STRING" id="1802448.A2672_00770"/>
<dbReference type="InterPro" id="IPR013766">
    <property type="entry name" value="Thioredoxin_domain"/>
</dbReference>
<keyword evidence="2" id="KW-0201">Cytochrome c-type biogenesis</keyword>
<keyword evidence="3" id="KW-1015">Disulfide bond</keyword>
<comment type="subcellular location">
    <subcellularLocation>
        <location evidence="1">Cell envelope</location>
    </subcellularLocation>
</comment>
<evidence type="ECO:0000256" key="3">
    <source>
        <dbReference type="ARBA" id="ARBA00023157"/>
    </source>
</evidence>
<dbReference type="Pfam" id="PF08534">
    <property type="entry name" value="Redoxin"/>
    <property type="match status" value="1"/>
</dbReference>
<dbReference type="CDD" id="cd02966">
    <property type="entry name" value="TlpA_like_family"/>
    <property type="match status" value="1"/>
</dbReference>
<dbReference type="GO" id="GO:0017004">
    <property type="term" value="P:cytochrome complex assembly"/>
    <property type="evidence" value="ECO:0007669"/>
    <property type="project" value="UniProtKB-KW"/>
</dbReference>
<protein>
    <recommendedName>
        <fullName evidence="5">Thioredoxin domain-containing protein</fullName>
    </recommendedName>
</protein>
<gene>
    <name evidence="6" type="ORF">A2672_00770</name>
</gene>
<feature type="domain" description="Thioredoxin" evidence="5">
    <location>
        <begin position="34"/>
        <end position="173"/>
    </location>
</feature>
<dbReference type="GO" id="GO:0016491">
    <property type="term" value="F:oxidoreductase activity"/>
    <property type="evidence" value="ECO:0007669"/>
    <property type="project" value="InterPro"/>
</dbReference>
<evidence type="ECO:0000313" key="6">
    <source>
        <dbReference type="EMBL" id="OHA65167.1"/>
    </source>
</evidence>
<evidence type="ECO:0000256" key="1">
    <source>
        <dbReference type="ARBA" id="ARBA00004196"/>
    </source>
</evidence>
<dbReference type="PANTHER" id="PTHR42852">
    <property type="entry name" value="THIOL:DISULFIDE INTERCHANGE PROTEIN DSBE"/>
    <property type="match status" value="1"/>
</dbReference>
<dbReference type="AlphaFoldDB" id="A0A1G2QXJ4"/>
<dbReference type="GO" id="GO:0030313">
    <property type="term" value="C:cell envelope"/>
    <property type="evidence" value="ECO:0007669"/>
    <property type="project" value="UniProtKB-SubCell"/>
</dbReference>
<evidence type="ECO:0000259" key="5">
    <source>
        <dbReference type="PROSITE" id="PS51352"/>
    </source>
</evidence>
<dbReference type="InterPro" id="IPR036249">
    <property type="entry name" value="Thioredoxin-like_sf"/>
</dbReference>
<proteinExistence type="predicted"/>
<organism evidence="6 7">
    <name type="scientific">Candidatus Wildermuthbacteria bacterium RIFCSPHIGHO2_01_FULL_49_22b</name>
    <dbReference type="NCBI Taxonomy" id="1802448"/>
    <lineage>
        <taxon>Bacteria</taxon>
        <taxon>Candidatus Wildermuthiibacteriota</taxon>
    </lineage>
</organism>
<evidence type="ECO:0000256" key="4">
    <source>
        <dbReference type="ARBA" id="ARBA00023284"/>
    </source>
</evidence>
<dbReference type="Proteomes" id="UP000178065">
    <property type="component" value="Unassembled WGS sequence"/>
</dbReference>
<accession>A0A1G2QXJ4</accession>
<dbReference type="PROSITE" id="PS51352">
    <property type="entry name" value="THIOREDOXIN_2"/>
    <property type="match status" value="1"/>
</dbReference>
<comment type="caution">
    <text evidence="6">The sequence shown here is derived from an EMBL/GenBank/DDBJ whole genome shotgun (WGS) entry which is preliminary data.</text>
</comment>
<dbReference type="PANTHER" id="PTHR42852:SF6">
    <property type="entry name" value="THIOL:DISULFIDE INTERCHANGE PROTEIN DSBE"/>
    <property type="match status" value="1"/>
</dbReference>
<evidence type="ECO:0000313" key="7">
    <source>
        <dbReference type="Proteomes" id="UP000178065"/>
    </source>
</evidence>
<keyword evidence="4" id="KW-0676">Redox-active center</keyword>
<sequence>MNKILAAIVGILIAGGVGWLVVSNRNAPEESRHQDQTERAPDFVLQDYNGRTVRRADFAGKSLVINSWAAWCPFCRKELVDFAAAQGEFGDRVTIIAVDRAEARDVAKKYTDELGVTEGMIFLLDLSDSFYQSIGGFSMPETIFVDKNGMIVDHKRGPMDIHEIRTKIKNLFAL</sequence>
<dbReference type="EMBL" id="MHTT01000016">
    <property type="protein sequence ID" value="OHA65167.1"/>
    <property type="molecule type" value="Genomic_DNA"/>
</dbReference>
<dbReference type="InterPro" id="IPR013740">
    <property type="entry name" value="Redoxin"/>
</dbReference>
<dbReference type="SUPFAM" id="SSF52833">
    <property type="entry name" value="Thioredoxin-like"/>
    <property type="match status" value="1"/>
</dbReference>
<dbReference type="Gene3D" id="3.40.30.10">
    <property type="entry name" value="Glutaredoxin"/>
    <property type="match status" value="1"/>
</dbReference>
<reference evidence="6 7" key="1">
    <citation type="journal article" date="2016" name="Nat. Commun.">
        <title>Thousands of microbial genomes shed light on interconnected biogeochemical processes in an aquifer system.</title>
        <authorList>
            <person name="Anantharaman K."/>
            <person name="Brown C.T."/>
            <person name="Hug L.A."/>
            <person name="Sharon I."/>
            <person name="Castelle C.J."/>
            <person name="Probst A.J."/>
            <person name="Thomas B.C."/>
            <person name="Singh A."/>
            <person name="Wilkins M.J."/>
            <person name="Karaoz U."/>
            <person name="Brodie E.L."/>
            <person name="Williams K.H."/>
            <person name="Hubbard S.S."/>
            <person name="Banfield J.F."/>
        </authorList>
    </citation>
    <scope>NUCLEOTIDE SEQUENCE [LARGE SCALE GENOMIC DNA]</scope>
</reference>
<evidence type="ECO:0000256" key="2">
    <source>
        <dbReference type="ARBA" id="ARBA00022748"/>
    </source>
</evidence>